<evidence type="ECO:0000313" key="3">
    <source>
        <dbReference type="EMBL" id="KAF7187891.1"/>
    </source>
</evidence>
<keyword evidence="4" id="KW-1185">Reference proteome</keyword>
<keyword evidence="1" id="KW-1133">Transmembrane helix</keyword>
<dbReference type="Pfam" id="PF06985">
    <property type="entry name" value="HET"/>
    <property type="match status" value="1"/>
</dbReference>
<name>A0A8H6R8G0_9PEZI</name>
<feature type="transmembrane region" description="Helical" evidence="1">
    <location>
        <begin position="442"/>
        <end position="465"/>
    </location>
</feature>
<feature type="domain" description="Heterokaryon incompatibility" evidence="2">
    <location>
        <begin position="111"/>
        <end position="175"/>
    </location>
</feature>
<feature type="transmembrane region" description="Helical" evidence="1">
    <location>
        <begin position="36"/>
        <end position="55"/>
    </location>
</feature>
<protein>
    <recommendedName>
        <fullName evidence="2">Heterokaryon incompatibility domain-containing protein</fullName>
    </recommendedName>
</protein>
<dbReference type="InterPro" id="IPR010730">
    <property type="entry name" value="HET"/>
</dbReference>
<dbReference type="PANTHER" id="PTHR24148">
    <property type="entry name" value="ANKYRIN REPEAT DOMAIN-CONTAINING PROTEIN 39 HOMOLOG-RELATED"/>
    <property type="match status" value="1"/>
</dbReference>
<dbReference type="InterPro" id="IPR052895">
    <property type="entry name" value="HetReg/Transcr_Mod"/>
</dbReference>
<dbReference type="AlphaFoldDB" id="A0A8H6R8G0"/>
<accession>A0A8H6R8G0</accession>
<evidence type="ECO:0000259" key="2">
    <source>
        <dbReference type="Pfam" id="PF06985"/>
    </source>
</evidence>
<keyword evidence="1" id="KW-0812">Transmembrane</keyword>
<dbReference type="PANTHER" id="PTHR24148:SF73">
    <property type="entry name" value="HET DOMAIN PROTEIN (AFU_ORTHOLOGUE AFUA_8G01020)"/>
    <property type="match status" value="1"/>
</dbReference>
<gene>
    <name evidence="3" type="ORF">HII31_10791</name>
</gene>
<comment type="caution">
    <text evidence="3">The sequence shown here is derived from an EMBL/GenBank/DDBJ whole genome shotgun (WGS) entry which is preliminary data.</text>
</comment>
<evidence type="ECO:0000313" key="4">
    <source>
        <dbReference type="Proteomes" id="UP000660729"/>
    </source>
</evidence>
<dbReference type="EMBL" id="JABCIY010000219">
    <property type="protein sequence ID" value="KAF7187891.1"/>
    <property type="molecule type" value="Genomic_DNA"/>
</dbReference>
<sequence length="467" mass="52854">MRRLRDLALILPRSSQRPDNSISSRRIAHYSEPSPRLALCATVLIIAAYVYPLVIGDMDDALRSRQGRPFQYENLESQTTFRLLNLRPGEGEKLECSLHHFTLGSDACPPYRAISYTWDKEPARHKLQMPGDSVIWIRKNLASALKAMRDKDNDCWLWIDAICIHQDSNDERAHRNHLTVDYNATPVQRLVAIMDFVHRRENLRAGKVLEFADLLKRLFKIEWDDVLQEQDLCEGLTLVIPATVLGFAQLPPESKGSEMMRKRVKPLDPMPVLPLDTSQDPWRSSMNQGIVGARQGVSPQDMTFFGIANTGLPGLAACRLRQGDTIWHFPRTHLVFAVRKVDNQRSQALGRAYLFSGASRDPRDLQLWQNQNIDYDNLRQGEQNVSMSLANLLGLTLLAVMVREDSKDPLPLNKLTPESRLARVSMRLKGKAGAPGWQNLHALIQTLGSALIFAFMLTVVLLQVLKA</sequence>
<reference evidence="3" key="1">
    <citation type="submission" date="2020-04" db="EMBL/GenBank/DDBJ databases">
        <title>Draft genome resource of the tomato pathogen Pseudocercospora fuligena.</title>
        <authorList>
            <person name="Zaccaron A."/>
        </authorList>
    </citation>
    <scope>NUCLEOTIDE SEQUENCE</scope>
    <source>
        <strain evidence="3">PF001</strain>
    </source>
</reference>
<dbReference type="OrthoDB" id="3640777at2759"/>
<evidence type="ECO:0000256" key="1">
    <source>
        <dbReference type="SAM" id="Phobius"/>
    </source>
</evidence>
<organism evidence="3 4">
    <name type="scientific">Pseudocercospora fuligena</name>
    <dbReference type="NCBI Taxonomy" id="685502"/>
    <lineage>
        <taxon>Eukaryota</taxon>
        <taxon>Fungi</taxon>
        <taxon>Dikarya</taxon>
        <taxon>Ascomycota</taxon>
        <taxon>Pezizomycotina</taxon>
        <taxon>Dothideomycetes</taxon>
        <taxon>Dothideomycetidae</taxon>
        <taxon>Mycosphaerellales</taxon>
        <taxon>Mycosphaerellaceae</taxon>
        <taxon>Pseudocercospora</taxon>
    </lineage>
</organism>
<proteinExistence type="predicted"/>
<keyword evidence="1" id="KW-0472">Membrane</keyword>
<dbReference type="Proteomes" id="UP000660729">
    <property type="component" value="Unassembled WGS sequence"/>
</dbReference>